<sequence>MGNSGRTGRCLSSRGTRLPSLFSDSAHMLEFRDVQETCQFLTPENSIPENRLIGTFPTVPREFIKLHKHSREFKAKVVAAEKANEPKQAPPQENTLHSLLGELINEVRGLKEVYMLTHNIVESEVDGAGEVPEGVSVEVRRHFTTSSF</sequence>
<name>A0A1L7XWD7_9HELO</name>
<protein>
    <submittedName>
        <fullName evidence="1">Uncharacterized protein</fullName>
    </submittedName>
</protein>
<evidence type="ECO:0000313" key="2">
    <source>
        <dbReference type="Proteomes" id="UP000184330"/>
    </source>
</evidence>
<keyword evidence="2" id="KW-1185">Reference proteome</keyword>
<reference evidence="1 2" key="1">
    <citation type="submission" date="2016-03" db="EMBL/GenBank/DDBJ databases">
        <authorList>
            <person name="Ploux O."/>
        </authorList>
    </citation>
    <scope>NUCLEOTIDE SEQUENCE [LARGE SCALE GENOMIC DNA]</scope>
    <source>
        <strain evidence="1 2">UAMH 11012</strain>
    </source>
</reference>
<organism evidence="1 2">
    <name type="scientific">Phialocephala subalpina</name>
    <dbReference type="NCBI Taxonomy" id="576137"/>
    <lineage>
        <taxon>Eukaryota</taxon>
        <taxon>Fungi</taxon>
        <taxon>Dikarya</taxon>
        <taxon>Ascomycota</taxon>
        <taxon>Pezizomycotina</taxon>
        <taxon>Leotiomycetes</taxon>
        <taxon>Helotiales</taxon>
        <taxon>Mollisiaceae</taxon>
        <taxon>Phialocephala</taxon>
        <taxon>Phialocephala fortinii species complex</taxon>
    </lineage>
</organism>
<accession>A0A1L7XWD7</accession>
<gene>
    <name evidence="1" type="ORF">PAC_19263</name>
</gene>
<dbReference type="AlphaFoldDB" id="A0A1L7XWD7"/>
<dbReference type="EMBL" id="FJOG01000069">
    <property type="protein sequence ID" value="CZR69363.1"/>
    <property type="molecule type" value="Genomic_DNA"/>
</dbReference>
<dbReference type="Proteomes" id="UP000184330">
    <property type="component" value="Unassembled WGS sequence"/>
</dbReference>
<proteinExistence type="predicted"/>
<evidence type="ECO:0000313" key="1">
    <source>
        <dbReference type="EMBL" id="CZR69363.1"/>
    </source>
</evidence>